<evidence type="ECO:0000313" key="3">
    <source>
        <dbReference type="EMBL" id="UXY17219.1"/>
    </source>
</evidence>
<name>A0ABY6DS71_9NEIS</name>
<organism evidence="3 4">
    <name type="scientific">Chitiniphilus purpureus</name>
    <dbReference type="NCBI Taxonomy" id="2981137"/>
    <lineage>
        <taxon>Bacteria</taxon>
        <taxon>Pseudomonadati</taxon>
        <taxon>Pseudomonadota</taxon>
        <taxon>Betaproteobacteria</taxon>
        <taxon>Neisseriales</taxon>
        <taxon>Chitinibacteraceae</taxon>
        <taxon>Chitiniphilus</taxon>
    </lineage>
</organism>
<accession>A0ABY6DS71</accession>
<dbReference type="SUPFAM" id="SSF48317">
    <property type="entry name" value="Acid phosphatase/Vanadium-dependent haloperoxidase"/>
    <property type="match status" value="1"/>
</dbReference>
<dbReference type="Gene3D" id="1.20.144.10">
    <property type="entry name" value="Phosphatidic acid phosphatase type 2/haloperoxidase"/>
    <property type="match status" value="1"/>
</dbReference>
<reference evidence="3" key="1">
    <citation type="submission" date="2022-10" db="EMBL/GenBank/DDBJ databases">
        <title>Chitiniphilus purpureus sp. nov., a novel chitin-degrading bacterium isolated from crawfish pond sediment.</title>
        <authorList>
            <person name="Li K."/>
        </authorList>
    </citation>
    <scope>NUCLEOTIDE SEQUENCE</scope>
    <source>
        <strain evidence="3">CD1</strain>
    </source>
</reference>
<feature type="transmembrane region" description="Helical" evidence="1">
    <location>
        <begin position="109"/>
        <end position="127"/>
    </location>
</feature>
<dbReference type="InterPro" id="IPR036938">
    <property type="entry name" value="PAP2/HPO_sf"/>
</dbReference>
<keyword evidence="1" id="KW-0472">Membrane</keyword>
<dbReference type="CDD" id="cd03396">
    <property type="entry name" value="PAP2_like_6"/>
    <property type="match status" value="1"/>
</dbReference>
<evidence type="ECO:0000256" key="1">
    <source>
        <dbReference type="SAM" id="Phobius"/>
    </source>
</evidence>
<dbReference type="Proteomes" id="UP001061302">
    <property type="component" value="Chromosome"/>
</dbReference>
<dbReference type="EMBL" id="CP106753">
    <property type="protein sequence ID" value="UXY17219.1"/>
    <property type="molecule type" value="Genomic_DNA"/>
</dbReference>
<dbReference type="RefSeq" id="WP_263126650.1">
    <property type="nucleotide sequence ID" value="NZ_CP106753.1"/>
</dbReference>
<keyword evidence="1" id="KW-0812">Transmembrane</keyword>
<evidence type="ECO:0000259" key="2">
    <source>
        <dbReference type="Pfam" id="PF01569"/>
    </source>
</evidence>
<keyword evidence="1" id="KW-1133">Transmembrane helix</keyword>
<feature type="transmembrane region" description="Helical" evidence="1">
    <location>
        <begin position="76"/>
        <end position="97"/>
    </location>
</feature>
<protein>
    <submittedName>
        <fullName evidence="3">Phosphatase PAP2 family protein</fullName>
    </submittedName>
</protein>
<dbReference type="Pfam" id="PF01569">
    <property type="entry name" value="PAP2"/>
    <property type="match status" value="1"/>
</dbReference>
<sequence>MRRATRLARHRPARFPQGLAFWLWHLALPLALGALLWLVYPQTGLDDWVVRRYFDPSTRSFPLQHSLLFGEVLHTAARLLVVAVGLGALGLWFWSFLHTGWRAQRRRSFWIFLAMLLASGTVSMLKARSIHHCPWDLAEYGGYAPHLALFADVPARFAAGHCFPAGHASGGFAMMAFYFGLRDLDRRKAAWALALGLSGGWAMGWTQTMRGAHFPSHTLWSAWVVWMVLLALYVLFPPAKTPPADER</sequence>
<gene>
    <name evidence="3" type="ORF">N8I74_09485</name>
</gene>
<keyword evidence="4" id="KW-1185">Reference proteome</keyword>
<feature type="transmembrane region" description="Helical" evidence="1">
    <location>
        <begin position="21"/>
        <end position="40"/>
    </location>
</feature>
<feature type="transmembrane region" description="Helical" evidence="1">
    <location>
        <begin position="157"/>
        <end position="177"/>
    </location>
</feature>
<feature type="transmembrane region" description="Helical" evidence="1">
    <location>
        <begin position="189"/>
        <end position="206"/>
    </location>
</feature>
<feature type="domain" description="Phosphatidic acid phosphatase type 2/haloperoxidase" evidence="2">
    <location>
        <begin position="109"/>
        <end position="237"/>
    </location>
</feature>
<proteinExistence type="predicted"/>
<dbReference type="InterPro" id="IPR000326">
    <property type="entry name" value="PAP2/HPO"/>
</dbReference>
<evidence type="ECO:0000313" key="4">
    <source>
        <dbReference type="Proteomes" id="UP001061302"/>
    </source>
</evidence>
<feature type="transmembrane region" description="Helical" evidence="1">
    <location>
        <begin position="218"/>
        <end position="236"/>
    </location>
</feature>